<proteinExistence type="predicted"/>
<reference evidence="2" key="1">
    <citation type="submission" date="2023-06" db="EMBL/GenBank/DDBJ databases">
        <title>Genome-scale phylogeny and comparative genomics of the fungal order Sordariales.</title>
        <authorList>
            <consortium name="Lawrence Berkeley National Laboratory"/>
            <person name="Hensen N."/>
            <person name="Bonometti L."/>
            <person name="Westerberg I."/>
            <person name="Brannstrom I.O."/>
            <person name="Guillou S."/>
            <person name="Cros-Aarteil S."/>
            <person name="Calhoun S."/>
            <person name="Haridas S."/>
            <person name="Kuo A."/>
            <person name="Mondo S."/>
            <person name="Pangilinan J."/>
            <person name="Riley R."/>
            <person name="LaButti K."/>
            <person name="Andreopoulos B."/>
            <person name="Lipzen A."/>
            <person name="Chen C."/>
            <person name="Yanf M."/>
            <person name="Daum C."/>
            <person name="Ng V."/>
            <person name="Clum A."/>
            <person name="Steindorff A."/>
            <person name="Ohm R."/>
            <person name="Martin F."/>
            <person name="Silar P."/>
            <person name="Natvig D."/>
            <person name="Lalanne C."/>
            <person name="Gautier V."/>
            <person name="Ament-velasquez S.L."/>
            <person name="Kruys A."/>
            <person name="Hutchinson M.I."/>
            <person name="Powell A.J."/>
            <person name="Barry K."/>
            <person name="Miller A.N."/>
            <person name="Grigoriev I.V."/>
            <person name="Debuchy R."/>
            <person name="Gladieux P."/>
            <person name="Thoren M.H."/>
            <person name="Johannesson H."/>
        </authorList>
    </citation>
    <scope>NUCLEOTIDE SEQUENCE</scope>
    <source>
        <strain evidence="2">SMH3187-1</strain>
    </source>
</reference>
<organism evidence="2 3">
    <name type="scientific">Schizothecium vesticola</name>
    <dbReference type="NCBI Taxonomy" id="314040"/>
    <lineage>
        <taxon>Eukaryota</taxon>
        <taxon>Fungi</taxon>
        <taxon>Dikarya</taxon>
        <taxon>Ascomycota</taxon>
        <taxon>Pezizomycotina</taxon>
        <taxon>Sordariomycetes</taxon>
        <taxon>Sordariomycetidae</taxon>
        <taxon>Sordariales</taxon>
        <taxon>Schizotheciaceae</taxon>
        <taxon>Schizothecium</taxon>
    </lineage>
</organism>
<keyword evidence="3" id="KW-1185">Reference proteome</keyword>
<evidence type="ECO:0000256" key="1">
    <source>
        <dbReference type="SAM" id="MobiDB-lite"/>
    </source>
</evidence>
<gene>
    <name evidence="2" type="ORF">B0T18DRAFT_397081</name>
</gene>
<evidence type="ECO:0000313" key="2">
    <source>
        <dbReference type="EMBL" id="KAK0753537.1"/>
    </source>
</evidence>
<accession>A0AA40F970</accession>
<dbReference type="AlphaFoldDB" id="A0AA40F970"/>
<sequence length="52" mass="5915">MGYGLTGHGAWPGEVWGTSRWAPGHARRSKASDDRLHHQQHHHWNIAYSASR</sequence>
<dbReference type="EMBL" id="JAUKUD010000001">
    <property type="protein sequence ID" value="KAK0753537.1"/>
    <property type="molecule type" value="Genomic_DNA"/>
</dbReference>
<protein>
    <submittedName>
        <fullName evidence="2">Uncharacterized protein</fullName>
    </submittedName>
</protein>
<name>A0AA40F970_9PEZI</name>
<dbReference type="Proteomes" id="UP001172155">
    <property type="component" value="Unassembled WGS sequence"/>
</dbReference>
<feature type="region of interest" description="Disordered" evidence="1">
    <location>
        <begin position="20"/>
        <end position="52"/>
    </location>
</feature>
<evidence type="ECO:0000313" key="3">
    <source>
        <dbReference type="Proteomes" id="UP001172155"/>
    </source>
</evidence>
<comment type="caution">
    <text evidence="2">The sequence shown here is derived from an EMBL/GenBank/DDBJ whole genome shotgun (WGS) entry which is preliminary data.</text>
</comment>